<proteinExistence type="predicted"/>
<accession>A0A6B3BGL1</accession>
<protein>
    <submittedName>
        <fullName evidence="2">Nuclear transport factor 2 family protein</fullName>
    </submittedName>
</protein>
<name>A0A6B3BGL1_9ACTN</name>
<dbReference type="Gene3D" id="3.10.450.50">
    <property type="match status" value="1"/>
</dbReference>
<dbReference type="EMBL" id="JAAGLU010000002">
    <property type="protein sequence ID" value="NEC84910.1"/>
    <property type="molecule type" value="Genomic_DNA"/>
</dbReference>
<gene>
    <name evidence="2" type="ORF">G3I71_03320</name>
</gene>
<dbReference type="AlphaFoldDB" id="A0A6B3BGL1"/>
<evidence type="ECO:0000313" key="2">
    <source>
        <dbReference type="EMBL" id="NEC84910.1"/>
    </source>
</evidence>
<organism evidence="2">
    <name type="scientific">Streptomyces sp. SID12501</name>
    <dbReference type="NCBI Taxonomy" id="2706042"/>
    <lineage>
        <taxon>Bacteria</taxon>
        <taxon>Bacillati</taxon>
        <taxon>Actinomycetota</taxon>
        <taxon>Actinomycetes</taxon>
        <taxon>Kitasatosporales</taxon>
        <taxon>Streptomycetaceae</taxon>
        <taxon>Streptomyces</taxon>
    </lineage>
</organism>
<dbReference type="RefSeq" id="WP_164312334.1">
    <property type="nucleotide sequence ID" value="NZ_JAAGLU010000002.1"/>
</dbReference>
<comment type="caution">
    <text evidence="2">The sequence shown here is derived from an EMBL/GenBank/DDBJ whole genome shotgun (WGS) entry which is preliminary data.</text>
</comment>
<reference evidence="2" key="1">
    <citation type="submission" date="2020-01" db="EMBL/GenBank/DDBJ databases">
        <title>Insect and environment-associated Actinomycetes.</title>
        <authorList>
            <person name="Currrie C."/>
            <person name="Chevrette M."/>
            <person name="Carlson C."/>
            <person name="Stubbendieck R."/>
            <person name="Wendt-Pienkowski E."/>
        </authorList>
    </citation>
    <scope>NUCLEOTIDE SEQUENCE</scope>
    <source>
        <strain evidence="2">SID12501</strain>
    </source>
</reference>
<sequence length="153" mass="16678">MPASPPRTAQPAPSGARPGGTPADLAAVWAVITDMYAGYTAGDRERIDSHLDPDATIWDSATPELLCGKTDLDRVRDNRPTADGSPAETGLTPYGQVIDVFGELAVARYWLRVDFLTALPELARNTAVLRRARHDGHWLLVHLHEDIQSARDV</sequence>
<dbReference type="SUPFAM" id="SSF54427">
    <property type="entry name" value="NTF2-like"/>
    <property type="match status" value="1"/>
</dbReference>
<feature type="region of interest" description="Disordered" evidence="1">
    <location>
        <begin position="1"/>
        <end position="20"/>
    </location>
</feature>
<evidence type="ECO:0000256" key="1">
    <source>
        <dbReference type="SAM" id="MobiDB-lite"/>
    </source>
</evidence>
<dbReference type="InterPro" id="IPR032710">
    <property type="entry name" value="NTF2-like_dom_sf"/>
</dbReference>